<organism evidence="2 3">
    <name type="scientific">Cytospora mali</name>
    <name type="common">Apple Valsa canker fungus</name>
    <name type="synonym">Valsa mali</name>
    <dbReference type="NCBI Taxonomy" id="578113"/>
    <lineage>
        <taxon>Eukaryota</taxon>
        <taxon>Fungi</taxon>
        <taxon>Dikarya</taxon>
        <taxon>Ascomycota</taxon>
        <taxon>Pezizomycotina</taxon>
        <taxon>Sordariomycetes</taxon>
        <taxon>Sordariomycetidae</taxon>
        <taxon>Diaporthales</taxon>
        <taxon>Cytosporaceae</taxon>
        <taxon>Cytospora</taxon>
    </lineage>
</organism>
<reference evidence="3" key="1">
    <citation type="submission" date="2014-12" db="EMBL/GenBank/DDBJ databases">
        <title>Genome Sequence of Valsa Canker Pathogens Uncovers a Specific Adaption of Colonization on Woody Bark.</title>
        <authorList>
            <person name="Yin Z."/>
            <person name="Liu H."/>
            <person name="Gao X."/>
            <person name="Li Z."/>
            <person name="Song N."/>
            <person name="Ke X."/>
            <person name="Dai Q."/>
            <person name="Wu Y."/>
            <person name="Sun Y."/>
            <person name="Xu J.-R."/>
            <person name="Kang Z.K."/>
            <person name="Wang L."/>
            <person name="Huang L."/>
        </authorList>
    </citation>
    <scope>NUCLEOTIDE SEQUENCE [LARGE SCALE GENOMIC DNA]</scope>
    <source>
        <strain evidence="3">SXYL134</strain>
    </source>
</reference>
<keyword evidence="3" id="KW-1185">Reference proteome</keyword>
<accession>A0A194URF4</accession>
<evidence type="ECO:0000256" key="1">
    <source>
        <dbReference type="SAM" id="MobiDB-lite"/>
    </source>
</evidence>
<proteinExistence type="predicted"/>
<dbReference type="Proteomes" id="UP000078576">
    <property type="component" value="Unassembled WGS sequence"/>
</dbReference>
<evidence type="ECO:0000313" key="3">
    <source>
        <dbReference type="Proteomes" id="UP000078576"/>
    </source>
</evidence>
<protein>
    <submittedName>
        <fullName evidence="2">Uncharacterized protein</fullName>
    </submittedName>
</protein>
<sequence>MASFPSPAFYRGATDQAVTSQRQANNNSVEETEPADGNAQDPAMEEQIAQLTVRTGALSIEEASTENSALSMPKSYLEKELSLEILFVIFDNLGDLESITALSMSCKRLQQAFLKRQEVIQSILLLHQGQGFIGCIDTIVAVKVPIVDALAVRDVNNIIKAMQFFWGRAYDFWGRDPFESDIDSPHMAIIESMRASQGLPPTPKSTISQDFQQLQRRAIRYISGPIPALLPDTNIDNDTASAEHSSTQEVDNTVTSQAVRARGIDPIASTLTLAQARELAELGLCVEKLSVAYIRSCPWPDETDMLRVQNSLWALESFCRLFGGPFWWQRWGQSMHMERIDRVFQGGQFINQRGDDLRDIHMFLSLAVEAKWKQVMEHQATCRCPHADDDSDLICNKCCLQGVDNAIAMGLRAVCSLLETDDVEELRHCFVWSDGLPVRHPYFLLHFFTRRTWVHEMRGMMASEDA</sequence>
<dbReference type="OrthoDB" id="5242842at2759"/>
<evidence type="ECO:0000313" key="2">
    <source>
        <dbReference type="EMBL" id="KUI54211.1"/>
    </source>
</evidence>
<feature type="compositionally biased region" description="Polar residues" evidence="1">
    <location>
        <begin position="16"/>
        <end position="29"/>
    </location>
</feature>
<dbReference type="AlphaFoldDB" id="A0A194URF4"/>
<name>A0A194URF4_CYTMA</name>
<dbReference type="EMBL" id="KN714672">
    <property type="protein sequence ID" value="KUI54211.1"/>
    <property type="molecule type" value="Genomic_DNA"/>
</dbReference>
<gene>
    <name evidence="2" type="ORF">VP1G_01552</name>
</gene>
<feature type="region of interest" description="Disordered" evidence="1">
    <location>
        <begin position="1"/>
        <end position="42"/>
    </location>
</feature>